<dbReference type="InterPro" id="IPR000073">
    <property type="entry name" value="AB_hydrolase_1"/>
</dbReference>
<sequence length="91" mass="9661">MGASQRGAALATFGAPSGKPAWAEKPTWYLASTSDRTIPVEAEREMGRRTGGTFREIQASHVAMISHPDEVTEMILEAAAIGTDSRTLASV</sequence>
<dbReference type="PANTHER" id="PTHR37017:SF11">
    <property type="entry name" value="ESTERASE_LIPASE_THIOESTERASE DOMAIN-CONTAINING PROTEIN"/>
    <property type="match status" value="1"/>
</dbReference>
<keyword evidence="3" id="KW-1185">Reference proteome</keyword>
<feature type="domain" description="AB hydrolase-1" evidence="1">
    <location>
        <begin position="5"/>
        <end position="72"/>
    </location>
</feature>
<evidence type="ECO:0000313" key="2">
    <source>
        <dbReference type="EMBL" id="BDZ46831.1"/>
    </source>
</evidence>
<reference evidence="3" key="1">
    <citation type="journal article" date="2019" name="Int. J. Syst. Evol. Microbiol.">
        <title>The Global Catalogue of Microorganisms (GCM) 10K type strain sequencing project: providing services to taxonomists for standard genome sequencing and annotation.</title>
        <authorList>
            <consortium name="The Broad Institute Genomics Platform"/>
            <consortium name="The Broad Institute Genome Sequencing Center for Infectious Disease"/>
            <person name="Wu L."/>
            <person name="Ma J."/>
        </authorList>
    </citation>
    <scope>NUCLEOTIDE SEQUENCE [LARGE SCALE GENOMIC DNA]</scope>
    <source>
        <strain evidence="3">NBRC 108725</strain>
    </source>
</reference>
<accession>A0ABM8GER3</accession>
<gene>
    <name evidence="2" type="ORF">GCM10025866_27400</name>
</gene>
<dbReference type="SUPFAM" id="SSF53474">
    <property type="entry name" value="alpha/beta-Hydrolases"/>
    <property type="match status" value="1"/>
</dbReference>
<evidence type="ECO:0000259" key="1">
    <source>
        <dbReference type="Pfam" id="PF12697"/>
    </source>
</evidence>
<organism evidence="2 3">
    <name type="scientific">Naasia aerilata</name>
    <dbReference type="NCBI Taxonomy" id="1162966"/>
    <lineage>
        <taxon>Bacteria</taxon>
        <taxon>Bacillati</taxon>
        <taxon>Actinomycetota</taxon>
        <taxon>Actinomycetes</taxon>
        <taxon>Micrococcales</taxon>
        <taxon>Microbacteriaceae</taxon>
        <taxon>Naasia</taxon>
    </lineage>
</organism>
<evidence type="ECO:0000313" key="3">
    <source>
        <dbReference type="Proteomes" id="UP001321498"/>
    </source>
</evidence>
<dbReference type="InterPro" id="IPR052897">
    <property type="entry name" value="Sec-Metab_Biosynth_Hydrolase"/>
</dbReference>
<dbReference type="Gene3D" id="3.40.50.1820">
    <property type="entry name" value="alpha/beta hydrolase"/>
    <property type="match status" value="1"/>
</dbReference>
<dbReference type="Proteomes" id="UP001321498">
    <property type="component" value="Chromosome"/>
</dbReference>
<dbReference type="EMBL" id="AP027731">
    <property type="protein sequence ID" value="BDZ46831.1"/>
    <property type="molecule type" value="Genomic_DNA"/>
</dbReference>
<proteinExistence type="predicted"/>
<dbReference type="PANTHER" id="PTHR37017">
    <property type="entry name" value="AB HYDROLASE-1 DOMAIN-CONTAINING PROTEIN-RELATED"/>
    <property type="match status" value="1"/>
</dbReference>
<dbReference type="InterPro" id="IPR029058">
    <property type="entry name" value="AB_hydrolase_fold"/>
</dbReference>
<name>A0ABM8GER3_9MICO</name>
<protein>
    <recommendedName>
        <fullName evidence="1">AB hydrolase-1 domain-containing protein</fullName>
    </recommendedName>
</protein>
<dbReference type="Pfam" id="PF12697">
    <property type="entry name" value="Abhydrolase_6"/>
    <property type="match status" value="1"/>
</dbReference>